<protein>
    <submittedName>
        <fullName evidence="2">Uncharacterized protein</fullName>
    </submittedName>
</protein>
<evidence type="ECO:0000313" key="2">
    <source>
        <dbReference type="WBParaSite" id="ES5_v2.g22738.t1"/>
    </source>
</evidence>
<evidence type="ECO:0000313" key="1">
    <source>
        <dbReference type="Proteomes" id="UP000887579"/>
    </source>
</evidence>
<accession>A0AC34G044</accession>
<name>A0AC34G044_9BILA</name>
<sequence>MIEQNSKIIKSSNNFDKDDEADKKKFKKKDISNPNSNTLSLHIAAYENTIETQSELMDDKIEEKANLNKQWKYVKQLFLGSSSVIQNPFEFPRQQENDATKTPELMQFKASQRLLTPNTPGNN</sequence>
<organism evidence="1 2">
    <name type="scientific">Panagrolaimus sp. ES5</name>
    <dbReference type="NCBI Taxonomy" id="591445"/>
    <lineage>
        <taxon>Eukaryota</taxon>
        <taxon>Metazoa</taxon>
        <taxon>Ecdysozoa</taxon>
        <taxon>Nematoda</taxon>
        <taxon>Chromadorea</taxon>
        <taxon>Rhabditida</taxon>
        <taxon>Tylenchina</taxon>
        <taxon>Panagrolaimomorpha</taxon>
        <taxon>Panagrolaimoidea</taxon>
        <taxon>Panagrolaimidae</taxon>
        <taxon>Panagrolaimus</taxon>
    </lineage>
</organism>
<dbReference type="WBParaSite" id="ES5_v2.g22738.t1">
    <property type="protein sequence ID" value="ES5_v2.g22738.t1"/>
    <property type="gene ID" value="ES5_v2.g22738"/>
</dbReference>
<reference evidence="2" key="1">
    <citation type="submission" date="2022-11" db="UniProtKB">
        <authorList>
            <consortium name="WormBaseParasite"/>
        </authorList>
    </citation>
    <scope>IDENTIFICATION</scope>
</reference>
<dbReference type="Proteomes" id="UP000887579">
    <property type="component" value="Unplaced"/>
</dbReference>
<proteinExistence type="predicted"/>